<keyword evidence="4" id="KW-0233">DNA recombination</keyword>
<evidence type="ECO:0000259" key="6">
    <source>
        <dbReference type="Pfam" id="PF07282"/>
    </source>
</evidence>
<evidence type="ECO:0000313" key="8">
    <source>
        <dbReference type="Proteomes" id="UP000033531"/>
    </source>
</evidence>
<dbReference type="EMBL" id="JXLI01000009">
    <property type="protein sequence ID" value="KJY57032.1"/>
    <property type="molecule type" value="Genomic_DNA"/>
</dbReference>
<dbReference type="NCBIfam" id="TIGR01766">
    <property type="entry name" value="IS200/IS605 family accessory protein TnpB-like domain"/>
    <property type="match status" value="1"/>
</dbReference>
<evidence type="ECO:0000256" key="2">
    <source>
        <dbReference type="ARBA" id="ARBA00022578"/>
    </source>
</evidence>
<reference evidence="7 8" key="1">
    <citation type="submission" date="2015-01" db="EMBL/GenBank/DDBJ databases">
        <title>Comparative genomics of the lactic acid bacteria isolated from the honey bee gut.</title>
        <authorList>
            <person name="Ellegaard K.M."/>
            <person name="Tamarit D."/>
            <person name="Javelind E."/>
            <person name="Olofsson T."/>
            <person name="Andersson S.G."/>
            <person name="Vasquez A."/>
        </authorList>
    </citation>
    <scope>NUCLEOTIDE SEQUENCE [LARGE SCALE GENOMIC DNA]</scope>
    <source>
        <strain evidence="7 8">Hma8</strain>
    </source>
</reference>
<evidence type="ECO:0000256" key="3">
    <source>
        <dbReference type="ARBA" id="ARBA00023125"/>
    </source>
</evidence>
<dbReference type="GO" id="GO:0032196">
    <property type="term" value="P:transposition"/>
    <property type="evidence" value="ECO:0007669"/>
    <property type="project" value="UniProtKB-KW"/>
</dbReference>
<keyword evidence="3" id="KW-0238">DNA-binding</keyword>
<dbReference type="Proteomes" id="UP000033531">
    <property type="component" value="Unassembled WGS sequence"/>
</dbReference>
<dbReference type="GO" id="GO:0006310">
    <property type="term" value="P:DNA recombination"/>
    <property type="evidence" value="ECO:0007669"/>
    <property type="project" value="UniProtKB-KW"/>
</dbReference>
<sequence>MIVTKTQLVRLCPNQIMTKQLVALCDYRRYCWNQGLATWNDMYEANTINPIDNPKPNQYRVRNELVANKEDWQDKLSARCLQLAIKDLAQAWQNFFDKAQPDWGKPQFKSKKAARQGFKTDRAKIINGKLRLDRPRGVVKEDWFDIKLAEKPQMTKLLTVSILKESGHYTAALTYQFEPKVKAKTGQKTAVDVNVGHFNWTGGNLQVLPRKLVKLYERIKHYQRQLARKRTVNGLKTALKSCNYQAVKNKLQRDYRKVNNIQTDLLQKFTTKLVTDYDQIVIEDLDVKAMKMGIASKGLHRSMFGKFRQELVYKCKWYGKELVLASRLYPSTQRCANCGYIKTGPEKIKLAGNVKHHTKHNEYICYQCGYKADRDENAVRNLLALAK</sequence>
<feature type="domain" description="Probable transposase IS891/IS1136/IS1341" evidence="5">
    <location>
        <begin position="180"/>
        <end position="291"/>
    </location>
</feature>
<dbReference type="OrthoDB" id="56768at2"/>
<organism evidence="7 8">
    <name type="scientific">Lactobacillus melliventris</name>
    <dbReference type="NCBI Taxonomy" id="1218507"/>
    <lineage>
        <taxon>Bacteria</taxon>
        <taxon>Bacillati</taxon>
        <taxon>Bacillota</taxon>
        <taxon>Bacilli</taxon>
        <taxon>Lactobacillales</taxon>
        <taxon>Lactobacillaceae</taxon>
        <taxon>Lactobacillus</taxon>
    </lineage>
</organism>
<protein>
    <submittedName>
        <fullName evidence="7">Transposase</fullName>
    </submittedName>
</protein>
<evidence type="ECO:0000256" key="1">
    <source>
        <dbReference type="ARBA" id="ARBA00008761"/>
    </source>
</evidence>
<dbReference type="HOGENOM" id="CLU_032903_0_0_9"/>
<comment type="caution">
    <text evidence="7">The sequence shown here is derived from an EMBL/GenBank/DDBJ whole genome shotgun (WGS) entry which is preliminary data.</text>
</comment>
<gene>
    <name evidence="7" type="ORF">JF74_05550</name>
</gene>
<dbReference type="Pfam" id="PF01385">
    <property type="entry name" value="OrfB_IS605"/>
    <property type="match status" value="1"/>
</dbReference>
<dbReference type="Pfam" id="PF07282">
    <property type="entry name" value="Cas12f1-like_TNB"/>
    <property type="match status" value="1"/>
</dbReference>
<dbReference type="NCBIfam" id="NF040570">
    <property type="entry name" value="guided_TnpB"/>
    <property type="match status" value="1"/>
</dbReference>
<evidence type="ECO:0000313" key="7">
    <source>
        <dbReference type="EMBL" id="KJY57032.1"/>
    </source>
</evidence>
<dbReference type="InterPro" id="IPR010095">
    <property type="entry name" value="Cas12f1-like_TNB"/>
</dbReference>
<dbReference type="GO" id="GO:0046872">
    <property type="term" value="F:metal ion binding"/>
    <property type="evidence" value="ECO:0007669"/>
    <property type="project" value="UniProtKB-KW"/>
</dbReference>
<dbReference type="GO" id="GO:0003677">
    <property type="term" value="F:DNA binding"/>
    <property type="evidence" value="ECO:0007669"/>
    <property type="project" value="UniProtKB-KW"/>
</dbReference>
<keyword evidence="2" id="KW-0815">Transposition</keyword>
<accession>A0A0F4LDX4</accession>
<dbReference type="RefSeq" id="WP_046324522.1">
    <property type="nucleotide sequence ID" value="NZ_JBHTMT010000003.1"/>
</dbReference>
<dbReference type="STRING" id="1218507.JF74_05550"/>
<comment type="similarity">
    <text evidence="1">In the C-terminal section; belongs to the transposase 35 family.</text>
</comment>
<evidence type="ECO:0000256" key="4">
    <source>
        <dbReference type="ARBA" id="ARBA00023172"/>
    </source>
</evidence>
<name>A0A0F4LDX4_9LACO</name>
<dbReference type="InterPro" id="IPR001959">
    <property type="entry name" value="Transposase"/>
</dbReference>
<dbReference type="PATRIC" id="fig|1218507.3.peg.722"/>
<feature type="domain" description="Cas12f1-like TNB" evidence="6">
    <location>
        <begin position="304"/>
        <end position="382"/>
    </location>
</feature>
<proteinExistence type="inferred from homology"/>
<evidence type="ECO:0000259" key="5">
    <source>
        <dbReference type="Pfam" id="PF01385"/>
    </source>
</evidence>
<dbReference type="AlphaFoldDB" id="A0A0F4LDX4"/>